<gene>
    <name evidence="11" type="ORF">WMY93_008914</name>
</gene>
<evidence type="ECO:0000256" key="1">
    <source>
        <dbReference type="ARBA" id="ARBA00022588"/>
    </source>
</evidence>
<name>A0AAW0PL75_9GOBI</name>
<dbReference type="Pfam" id="PF25600">
    <property type="entry name" value="TRIM_CC"/>
    <property type="match status" value="1"/>
</dbReference>
<dbReference type="InterPro" id="IPR013320">
    <property type="entry name" value="ConA-like_dom_sf"/>
</dbReference>
<dbReference type="GO" id="GO:0008270">
    <property type="term" value="F:zinc ion binding"/>
    <property type="evidence" value="ECO:0007669"/>
    <property type="project" value="UniProtKB-KW"/>
</dbReference>
<dbReference type="InterPro" id="IPR003879">
    <property type="entry name" value="Butyrophylin_SPRY"/>
</dbReference>
<dbReference type="Gene3D" id="4.10.830.40">
    <property type="match status" value="1"/>
</dbReference>
<organism evidence="11 12">
    <name type="scientific">Mugilogobius chulae</name>
    <name type="common">yellowstripe goby</name>
    <dbReference type="NCBI Taxonomy" id="88201"/>
    <lineage>
        <taxon>Eukaryota</taxon>
        <taxon>Metazoa</taxon>
        <taxon>Chordata</taxon>
        <taxon>Craniata</taxon>
        <taxon>Vertebrata</taxon>
        <taxon>Euteleostomi</taxon>
        <taxon>Actinopterygii</taxon>
        <taxon>Neopterygii</taxon>
        <taxon>Teleostei</taxon>
        <taxon>Neoteleostei</taxon>
        <taxon>Acanthomorphata</taxon>
        <taxon>Gobiaria</taxon>
        <taxon>Gobiiformes</taxon>
        <taxon>Gobioidei</taxon>
        <taxon>Gobiidae</taxon>
        <taxon>Gobionellinae</taxon>
        <taxon>Mugilogobius</taxon>
    </lineage>
</organism>
<dbReference type="InterPro" id="IPR017907">
    <property type="entry name" value="Znf_RING_CS"/>
</dbReference>
<evidence type="ECO:0000256" key="2">
    <source>
        <dbReference type="ARBA" id="ARBA00022723"/>
    </source>
</evidence>
<proteinExistence type="predicted"/>
<dbReference type="Gene3D" id="3.30.160.60">
    <property type="entry name" value="Classic Zinc Finger"/>
    <property type="match status" value="1"/>
</dbReference>
<dbReference type="SUPFAM" id="SSF49899">
    <property type="entry name" value="Concanavalin A-like lectins/glucanases"/>
    <property type="match status" value="1"/>
</dbReference>
<evidence type="ECO:0000259" key="9">
    <source>
        <dbReference type="PROSITE" id="PS50119"/>
    </source>
</evidence>
<dbReference type="PROSITE" id="PS50119">
    <property type="entry name" value="ZF_BBOX"/>
    <property type="match status" value="1"/>
</dbReference>
<feature type="domain" description="RING-type" evidence="8">
    <location>
        <begin position="15"/>
        <end position="56"/>
    </location>
</feature>
<dbReference type="FunFam" id="2.60.120.920:FF:000004">
    <property type="entry name" value="Butyrophilin subfamily 1 member A1"/>
    <property type="match status" value="1"/>
</dbReference>
<dbReference type="SMART" id="SM00589">
    <property type="entry name" value="PRY"/>
    <property type="match status" value="1"/>
</dbReference>
<dbReference type="SMART" id="SM00184">
    <property type="entry name" value="RING"/>
    <property type="match status" value="1"/>
</dbReference>
<evidence type="ECO:0000256" key="6">
    <source>
        <dbReference type="PROSITE-ProRule" id="PRU00024"/>
    </source>
</evidence>
<keyword evidence="5" id="KW-0391">Immunity</keyword>
<dbReference type="PRINTS" id="PR01407">
    <property type="entry name" value="BUTYPHLNCDUF"/>
</dbReference>
<dbReference type="PROSITE" id="PS00518">
    <property type="entry name" value="ZF_RING_1"/>
    <property type="match status" value="1"/>
</dbReference>
<dbReference type="CDD" id="cd19769">
    <property type="entry name" value="Bbox2_TRIM16-like"/>
    <property type="match status" value="1"/>
</dbReference>
<evidence type="ECO:0000256" key="5">
    <source>
        <dbReference type="ARBA" id="ARBA00022859"/>
    </source>
</evidence>
<dbReference type="SUPFAM" id="SSF57845">
    <property type="entry name" value="B-box zinc-binding domain"/>
    <property type="match status" value="1"/>
</dbReference>
<feature type="domain" description="B30.2/SPRY" evidence="10">
    <location>
        <begin position="345"/>
        <end position="541"/>
    </location>
</feature>
<keyword evidence="7" id="KW-0175">Coiled coil</keyword>
<dbReference type="Pfam" id="PF13445">
    <property type="entry name" value="zf-RING_UBOX"/>
    <property type="match status" value="1"/>
</dbReference>
<accession>A0AAW0PL75</accession>
<keyword evidence="12" id="KW-1185">Reference proteome</keyword>
<dbReference type="Gene3D" id="2.60.120.920">
    <property type="match status" value="1"/>
</dbReference>
<dbReference type="AlphaFoldDB" id="A0AAW0PL75"/>
<feature type="coiled-coil region" evidence="7">
    <location>
        <begin position="268"/>
        <end position="295"/>
    </location>
</feature>
<dbReference type="InterPro" id="IPR001870">
    <property type="entry name" value="B30.2/SPRY"/>
</dbReference>
<keyword evidence="2" id="KW-0479">Metal-binding</keyword>
<evidence type="ECO:0008006" key="13">
    <source>
        <dbReference type="Google" id="ProtNLM"/>
    </source>
</evidence>
<dbReference type="InterPro" id="IPR006574">
    <property type="entry name" value="PRY"/>
</dbReference>
<dbReference type="InterPro" id="IPR051051">
    <property type="entry name" value="E3_ubiq-ligase_TRIM/RNF"/>
</dbReference>
<dbReference type="InterPro" id="IPR058030">
    <property type="entry name" value="TRIM8/14/16/25/29/45/65_CC"/>
</dbReference>
<dbReference type="PROSITE" id="PS50089">
    <property type="entry name" value="ZF_RING_2"/>
    <property type="match status" value="1"/>
</dbReference>
<keyword evidence="1" id="KW-0399">Innate immunity</keyword>
<dbReference type="PANTHER" id="PTHR25465">
    <property type="entry name" value="B-BOX DOMAIN CONTAINING"/>
    <property type="match status" value="1"/>
</dbReference>
<reference evidence="12" key="1">
    <citation type="submission" date="2024-04" db="EMBL/GenBank/DDBJ databases">
        <title>Salinicola lusitanus LLJ914,a marine bacterium isolated from the Okinawa Trough.</title>
        <authorList>
            <person name="Li J."/>
        </authorList>
    </citation>
    <scope>NUCLEOTIDE SEQUENCE [LARGE SCALE GENOMIC DNA]</scope>
</reference>
<evidence type="ECO:0000256" key="4">
    <source>
        <dbReference type="ARBA" id="ARBA00022833"/>
    </source>
</evidence>
<evidence type="ECO:0000313" key="11">
    <source>
        <dbReference type="EMBL" id="KAK7922012.1"/>
    </source>
</evidence>
<protein>
    <recommendedName>
        <fullName evidence="13">Zinc-binding protein A33-like</fullName>
    </recommendedName>
</protein>
<evidence type="ECO:0000259" key="8">
    <source>
        <dbReference type="PROSITE" id="PS50089"/>
    </source>
</evidence>
<comment type="caution">
    <text evidence="11">The sequence shown here is derived from an EMBL/GenBank/DDBJ whole genome shotgun (WGS) entry which is preliminary data.</text>
</comment>
<keyword evidence="3 6" id="KW-0863">Zinc-finger</keyword>
<sequence length="541" mass="61248">MASASSLVDENNFMCSICLEVFTKPVTLLCGHNFCLVCITKHWDAKAPRPPNCPLCAETFTSRPVLRVNIFIEEMVTKFKSSAQKKPKVKRETEAVGGVMCSMCAGEKVPALKSCLVCFLSLCETHLEPHQKKPHLMTHKLIEPTDNPERRVCQTHHMALEMFCKNDQAFVCESCIQTNHRKHQTVSIKEEAEFKKMELDKNKLSMEQSALVRQQKVDEIKECMVMSRNKAEKMVADSDHMISKLVDYMLRSQAELASVIKSKQMEMETEASGLIKKIEEEIEDISQKSNDLNVALSDDPFTNLEKLIPLIIPQTQLKDWSDVKVKFETFEVKEALDNLAATITREVCMLCDPDLKKLKEFAVDVTFDPDTAHASLIVSEDGKSVHYSERRGNPPKNPGRFTHVLNVLAKQGFSSGMFYFEVQVTNKTQWDLGVANESINRNGDVRLSPRNGFWTMWLRNGQYTANAGPAVNVRVRNKVEKIGVFVDYDKGQVSFYDVDARVQIYSYDQCIFTEKIFPFFCPCGSDGGKNAAPLVIIPIKK</sequence>
<evidence type="ECO:0000259" key="10">
    <source>
        <dbReference type="PROSITE" id="PS50188"/>
    </source>
</evidence>
<dbReference type="Pfam" id="PF13765">
    <property type="entry name" value="PRY"/>
    <property type="match status" value="1"/>
</dbReference>
<dbReference type="Pfam" id="PF00643">
    <property type="entry name" value="zf-B_box"/>
    <property type="match status" value="1"/>
</dbReference>
<dbReference type="EMBL" id="JBBPFD010000006">
    <property type="protein sequence ID" value="KAK7922012.1"/>
    <property type="molecule type" value="Genomic_DNA"/>
</dbReference>
<dbReference type="InterPro" id="IPR027370">
    <property type="entry name" value="Znf-RING_euk"/>
</dbReference>
<dbReference type="InterPro" id="IPR043136">
    <property type="entry name" value="B30.2/SPRY_sf"/>
</dbReference>
<evidence type="ECO:0000256" key="7">
    <source>
        <dbReference type="SAM" id="Coils"/>
    </source>
</evidence>
<evidence type="ECO:0000256" key="3">
    <source>
        <dbReference type="ARBA" id="ARBA00022771"/>
    </source>
</evidence>
<keyword evidence="4" id="KW-0862">Zinc</keyword>
<dbReference type="GO" id="GO:0005737">
    <property type="term" value="C:cytoplasm"/>
    <property type="evidence" value="ECO:0007669"/>
    <property type="project" value="UniProtKB-ARBA"/>
</dbReference>
<dbReference type="Pfam" id="PF00622">
    <property type="entry name" value="SPRY"/>
    <property type="match status" value="1"/>
</dbReference>
<dbReference type="SUPFAM" id="SSF57850">
    <property type="entry name" value="RING/U-box"/>
    <property type="match status" value="1"/>
</dbReference>
<dbReference type="InterPro" id="IPR003877">
    <property type="entry name" value="SPRY_dom"/>
</dbReference>
<evidence type="ECO:0000313" key="12">
    <source>
        <dbReference type="Proteomes" id="UP001460270"/>
    </source>
</evidence>
<dbReference type="InterPro" id="IPR000315">
    <property type="entry name" value="Znf_B-box"/>
</dbReference>
<dbReference type="CDD" id="cd13733">
    <property type="entry name" value="SPRY_PRY_C-I_1"/>
    <property type="match status" value="1"/>
</dbReference>
<dbReference type="PANTHER" id="PTHR25465:SF32">
    <property type="entry name" value="BLOODTHIRSTY-RELATED GENE FAMILY, MEMBER 16 ISOFORM X1-RELATED"/>
    <property type="match status" value="1"/>
</dbReference>
<dbReference type="SMART" id="SM00336">
    <property type="entry name" value="BBOX"/>
    <property type="match status" value="1"/>
</dbReference>
<dbReference type="GO" id="GO:0045087">
    <property type="term" value="P:innate immune response"/>
    <property type="evidence" value="ECO:0007669"/>
    <property type="project" value="UniProtKB-KW"/>
</dbReference>
<dbReference type="Gene3D" id="3.30.40.10">
    <property type="entry name" value="Zinc/RING finger domain, C3HC4 (zinc finger)"/>
    <property type="match status" value="1"/>
</dbReference>
<dbReference type="InterPro" id="IPR001841">
    <property type="entry name" value="Znf_RING"/>
</dbReference>
<dbReference type="SMART" id="SM00449">
    <property type="entry name" value="SPRY"/>
    <property type="match status" value="1"/>
</dbReference>
<dbReference type="Proteomes" id="UP001460270">
    <property type="component" value="Unassembled WGS sequence"/>
</dbReference>
<dbReference type="InterPro" id="IPR013083">
    <property type="entry name" value="Znf_RING/FYVE/PHD"/>
</dbReference>
<feature type="domain" description="B box-type" evidence="9">
    <location>
        <begin position="148"/>
        <end position="188"/>
    </location>
</feature>
<dbReference type="PROSITE" id="PS50188">
    <property type="entry name" value="B302_SPRY"/>
    <property type="match status" value="1"/>
</dbReference>